<reference evidence="1" key="1">
    <citation type="submission" date="2020-08" db="EMBL/GenBank/DDBJ databases">
        <title>Multicomponent nature underlies the extraordinary mechanical properties of spider dragline silk.</title>
        <authorList>
            <person name="Kono N."/>
            <person name="Nakamura H."/>
            <person name="Mori M."/>
            <person name="Yoshida Y."/>
            <person name="Ohtoshi R."/>
            <person name="Malay A.D."/>
            <person name="Moran D.A.P."/>
            <person name="Tomita M."/>
            <person name="Numata K."/>
            <person name="Arakawa K."/>
        </authorList>
    </citation>
    <scope>NUCLEOTIDE SEQUENCE</scope>
</reference>
<evidence type="ECO:0000313" key="1">
    <source>
        <dbReference type="EMBL" id="GFY55004.1"/>
    </source>
</evidence>
<gene>
    <name evidence="1" type="ORF">TNIN_146001</name>
</gene>
<accession>A0A8X6XM79</accession>
<proteinExistence type="predicted"/>
<dbReference type="EMBL" id="BMAV01010127">
    <property type="protein sequence ID" value="GFY55004.1"/>
    <property type="molecule type" value="Genomic_DNA"/>
</dbReference>
<name>A0A8X6XM79_9ARAC</name>
<evidence type="ECO:0000313" key="2">
    <source>
        <dbReference type="Proteomes" id="UP000886998"/>
    </source>
</evidence>
<keyword evidence="2" id="KW-1185">Reference proteome</keyword>
<dbReference type="Proteomes" id="UP000886998">
    <property type="component" value="Unassembled WGS sequence"/>
</dbReference>
<sequence length="161" mass="18611">MAPSTLHHCLSHVLEHPPKVPFGVEIFPAFLRASTLYMSICLPYGPVFDIQLIRHVQKALKTFDLGMQAGYAQLYTLRNCVRSFHSLQVIHRARNTVQLFMRWLKLLAYPSHEEQGVIAEWSSESLKICRVEGHLHAKFVETQSLHQEWSARCHPLRLIEV</sequence>
<organism evidence="1 2">
    <name type="scientific">Trichonephila inaurata madagascariensis</name>
    <dbReference type="NCBI Taxonomy" id="2747483"/>
    <lineage>
        <taxon>Eukaryota</taxon>
        <taxon>Metazoa</taxon>
        <taxon>Ecdysozoa</taxon>
        <taxon>Arthropoda</taxon>
        <taxon>Chelicerata</taxon>
        <taxon>Arachnida</taxon>
        <taxon>Araneae</taxon>
        <taxon>Araneomorphae</taxon>
        <taxon>Entelegynae</taxon>
        <taxon>Araneoidea</taxon>
        <taxon>Nephilidae</taxon>
        <taxon>Trichonephila</taxon>
        <taxon>Trichonephila inaurata</taxon>
    </lineage>
</organism>
<comment type="caution">
    <text evidence="1">The sequence shown here is derived from an EMBL/GenBank/DDBJ whole genome shotgun (WGS) entry which is preliminary data.</text>
</comment>
<protein>
    <submittedName>
        <fullName evidence="1">Uncharacterized protein</fullName>
    </submittedName>
</protein>
<dbReference type="AlphaFoldDB" id="A0A8X6XM79"/>